<keyword evidence="1" id="KW-0812">Transmembrane</keyword>
<dbReference type="Proteomes" id="UP000517523">
    <property type="component" value="Unassembled WGS sequence"/>
</dbReference>
<dbReference type="EMBL" id="JACHXJ010000007">
    <property type="protein sequence ID" value="MBB3131460.1"/>
    <property type="molecule type" value="Genomic_DNA"/>
</dbReference>
<proteinExistence type="predicted"/>
<name>A0A839U125_9BACL</name>
<feature type="transmembrane region" description="Helical" evidence="1">
    <location>
        <begin position="20"/>
        <end position="43"/>
    </location>
</feature>
<keyword evidence="1" id="KW-1133">Transmembrane helix</keyword>
<sequence>MIGVNTLGGFIYDQAVEREASFIAMVWFTGFVKLGGGLFLLLLLKRWSTMTNRILYFLAILAGIALFLYGLANVISLVFAGMGLLSLQIDDFALRWRLFFWEPFWMLGGALFILAAFKFNREVKS</sequence>
<accession>A0A839U125</accession>
<evidence type="ECO:0008006" key="4">
    <source>
        <dbReference type="Google" id="ProtNLM"/>
    </source>
</evidence>
<dbReference type="AlphaFoldDB" id="A0A839U125"/>
<evidence type="ECO:0000313" key="2">
    <source>
        <dbReference type="EMBL" id="MBB3131460.1"/>
    </source>
</evidence>
<protein>
    <recommendedName>
        <fullName evidence="4">DUF3995 domain-containing protein</fullName>
    </recommendedName>
</protein>
<feature type="transmembrane region" description="Helical" evidence="1">
    <location>
        <begin position="99"/>
        <end position="117"/>
    </location>
</feature>
<comment type="caution">
    <text evidence="2">The sequence shown here is derived from an EMBL/GenBank/DDBJ whole genome shotgun (WGS) entry which is preliminary data.</text>
</comment>
<organism evidence="2 3">
    <name type="scientific">Paenibacillus rhizosphaerae</name>
    <dbReference type="NCBI Taxonomy" id="297318"/>
    <lineage>
        <taxon>Bacteria</taxon>
        <taxon>Bacillati</taxon>
        <taxon>Bacillota</taxon>
        <taxon>Bacilli</taxon>
        <taxon>Bacillales</taxon>
        <taxon>Paenibacillaceae</taxon>
        <taxon>Paenibacillus</taxon>
    </lineage>
</organism>
<gene>
    <name evidence="2" type="ORF">FHS19_006183</name>
</gene>
<evidence type="ECO:0000313" key="3">
    <source>
        <dbReference type="Proteomes" id="UP000517523"/>
    </source>
</evidence>
<evidence type="ECO:0000256" key="1">
    <source>
        <dbReference type="SAM" id="Phobius"/>
    </source>
</evidence>
<feature type="transmembrane region" description="Helical" evidence="1">
    <location>
        <begin position="55"/>
        <end position="79"/>
    </location>
</feature>
<keyword evidence="1" id="KW-0472">Membrane</keyword>
<reference evidence="2 3" key="1">
    <citation type="submission" date="2020-08" db="EMBL/GenBank/DDBJ databases">
        <title>Genomic Encyclopedia of Type Strains, Phase III (KMG-III): the genomes of soil and plant-associated and newly described type strains.</title>
        <authorList>
            <person name="Whitman W."/>
        </authorList>
    </citation>
    <scope>NUCLEOTIDE SEQUENCE [LARGE SCALE GENOMIC DNA]</scope>
    <source>
        <strain evidence="2 3">CECT 5831</strain>
    </source>
</reference>